<dbReference type="PIRSF" id="PIRSF031890">
    <property type="entry name" value="UCP031890_transporter_Tim44"/>
    <property type="match status" value="1"/>
</dbReference>
<dbReference type="Gene3D" id="3.10.450.240">
    <property type="match status" value="1"/>
</dbReference>
<dbReference type="InterPro" id="IPR032710">
    <property type="entry name" value="NTF2-like_dom_sf"/>
</dbReference>
<dbReference type="Pfam" id="PF04280">
    <property type="entry name" value="Tim44"/>
    <property type="match status" value="1"/>
</dbReference>
<dbReference type="Proteomes" id="UP000037446">
    <property type="component" value="Unassembled WGS sequence"/>
</dbReference>
<comment type="similarity">
    <text evidence="2">Belongs to the Tim44 family.</text>
</comment>
<dbReference type="PATRIC" id="fig|1306953.7.peg.3005"/>
<evidence type="ECO:0000313" key="6">
    <source>
        <dbReference type="EMBL" id="KNH03119.1"/>
    </source>
</evidence>
<evidence type="ECO:0000256" key="3">
    <source>
        <dbReference type="ARBA" id="ARBA00022946"/>
    </source>
</evidence>
<dbReference type="SMART" id="SM00978">
    <property type="entry name" value="Tim44"/>
    <property type="match status" value="1"/>
</dbReference>
<dbReference type="PANTHER" id="PTHR10721">
    <property type="entry name" value="MITOCHONDRIAL IMPORT INNER MEMBRANE TRANSLOCASE SUBUNIT TIM44"/>
    <property type="match status" value="1"/>
</dbReference>
<name>A0A0L1KGX8_9SPHN</name>
<protein>
    <submittedName>
        <fullName evidence="6">Transporter</fullName>
    </submittedName>
</protein>
<keyword evidence="3" id="KW-0809">Transit peptide</keyword>
<dbReference type="GO" id="GO:0030150">
    <property type="term" value="P:protein import into mitochondrial matrix"/>
    <property type="evidence" value="ECO:0007669"/>
    <property type="project" value="TreeGrafter"/>
</dbReference>
<comment type="caution">
    <text evidence="6">The sequence shown here is derived from an EMBL/GenBank/DDBJ whole genome shotgun (WGS) entry which is preliminary data.</text>
</comment>
<feature type="domain" description="Tim44-like" evidence="5">
    <location>
        <begin position="70"/>
        <end position="216"/>
    </location>
</feature>
<evidence type="ECO:0000313" key="7">
    <source>
        <dbReference type="Proteomes" id="UP000037446"/>
    </source>
</evidence>
<dbReference type="InterPro" id="IPR039544">
    <property type="entry name" value="Tim44-like"/>
</dbReference>
<evidence type="ECO:0000256" key="1">
    <source>
        <dbReference type="ARBA" id="ARBA00004370"/>
    </source>
</evidence>
<dbReference type="InterPro" id="IPR007379">
    <property type="entry name" value="Tim44-like_dom"/>
</dbReference>
<dbReference type="InterPro" id="IPR016985">
    <property type="entry name" value="UCP031890_Tim44-rel"/>
</dbReference>
<dbReference type="AlphaFoldDB" id="A0A0L1KGX8"/>
<accession>A0A0L1KGX8</accession>
<organism evidence="6 7">
    <name type="scientific">Qipengyuania citrea LAMA 915</name>
    <dbReference type="NCBI Taxonomy" id="1306953"/>
    <lineage>
        <taxon>Bacteria</taxon>
        <taxon>Pseudomonadati</taxon>
        <taxon>Pseudomonadota</taxon>
        <taxon>Alphaproteobacteria</taxon>
        <taxon>Sphingomonadales</taxon>
        <taxon>Erythrobacteraceae</taxon>
        <taxon>Qipengyuania</taxon>
    </lineage>
</organism>
<dbReference type="STRING" id="1306953.J121_2899"/>
<dbReference type="GO" id="GO:0016020">
    <property type="term" value="C:membrane"/>
    <property type="evidence" value="ECO:0007669"/>
    <property type="project" value="UniProtKB-SubCell"/>
</dbReference>
<gene>
    <name evidence="6" type="ORF">J121_2899</name>
</gene>
<dbReference type="EMBL" id="JYNE01000017">
    <property type="protein sequence ID" value="KNH03119.1"/>
    <property type="molecule type" value="Genomic_DNA"/>
</dbReference>
<comment type="subcellular location">
    <subcellularLocation>
        <location evidence="1">Membrane</location>
    </subcellularLocation>
</comment>
<dbReference type="GeneID" id="93686599"/>
<dbReference type="SUPFAM" id="SSF54427">
    <property type="entry name" value="NTF2-like"/>
    <property type="match status" value="1"/>
</dbReference>
<dbReference type="RefSeq" id="WP_050599470.1">
    <property type="nucleotide sequence ID" value="NZ_JYNE01000017.1"/>
</dbReference>
<proteinExistence type="inferred from homology"/>
<evidence type="ECO:0000256" key="4">
    <source>
        <dbReference type="ARBA" id="ARBA00023136"/>
    </source>
</evidence>
<dbReference type="NCBIfam" id="NF033779">
    <property type="entry name" value="Tim44_TimA_adap"/>
    <property type="match status" value="1"/>
</dbReference>
<reference evidence="6" key="1">
    <citation type="submission" date="2015-02" db="EMBL/GenBank/DDBJ databases">
        <authorList>
            <person name="Chooi Y.-H."/>
        </authorList>
    </citation>
    <scope>NUCLEOTIDE SEQUENCE [LARGE SCALE GENOMIC DNA]</scope>
    <source>
        <strain evidence="6">LAMA 915</strain>
    </source>
</reference>
<dbReference type="PANTHER" id="PTHR10721:SF1">
    <property type="entry name" value="MITOCHONDRIAL IMPORT INNER MEMBRANE TRANSLOCASE SUBUNIT TIM44"/>
    <property type="match status" value="1"/>
</dbReference>
<dbReference type="GO" id="GO:0051087">
    <property type="term" value="F:protein-folding chaperone binding"/>
    <property type="evidence" value="ECO:0007669"/>
    <property type="project" value="TreeGrafter"/>
</dbReference>
<evidence type="ECO:0000259" key="5">
    <source>
        <dbReference type="SMART" id="SM00978"/>
    </source>
</evidence>
<evidence type="ECO:0000256" key="2">
    <source>
        <dbReference type="ARBA" id="ARBA00009597"/>
    </source>
</evidence>
<sequence length="217" mass="23508">MITEIVILAMIAAFLGLRLYSVLGRRSEHEEEVVPHRFERADTPAQAENAPRPARQPVVLRGGDNAAPASEAGVRAIAAASPGFDLLGFLEGAKGAYAMILEAFWKGDKDTLRELTDGDVYESFAQAIDAREEAGETLDNRLIRIEDATVRSADLDGRIARIAVLFVADIAAVTRSAEGNVVAGSLDDAIESRDVWTFRRNVDAADPNWVLDETDEG</sequence>
<keyword evidence="4" id="KW-0472">Membrane</keyword>